<keyword evidence="2" id="KW-1133">Transmembrane helix</keyword>
<evidence type="ECO:0000313" key="4">
    <source>
        <dbReference type="Proteomes" id="UP000236509"/>
    </source>
</evidence>
<name>A0A7U7JRQ9_9STAP</name>
<feature type="transmembrane region" description="Helical" evidence="2">
    <location>
        <begin position="174"/>
        <end position="193"/>
    </location>
</feature>
<evidence type="ECO:0000256" key="2">
    <source>
        <dbReference type="SAM" id="Phobius"/>
    </source>
</evidence>
<feature type="transmembrane region" description="Helical" evidence="2">
    <location>
        <begin position="200"/>
        <end position="219"/>
    </location>
</feature>
<evidence type="ECO:0000313" key="3">
    <source>
        <dbReference type="EMBL" id="CRI18666.1"/>
    </source>
</evidence>
<dbReference type="RefSeq" id="WP_031787620.1">
    <property type="nucleotide sequence ID" value="NZ_AP018562.1"/>
</dbReference>
<dbReference type="InterPro" id="IPR036259">
    <property type="entry name" value="MFS_trans_sf"/>
</dbReference>
<comment type="caution">
    <text evidence="3">The sequence shown here is derived from an EMBL/GenBank/DDBJ whole genome shotgun (WGS) entry which is preliminary data.</text>
</comment>
<keyword evidence="1" id="KW-0175">Coiled coil</keyword>
<feature type="coiled-coil region" evidence="1">
    <location>
        <begin position="20"/>
        <end position="51"/>
    </location>
</feature>
<dbReference type="PANTHER" id="PTHR41307">
    <property type="entry name" value="MEMBRANE PROTEIN-RELATED"/>
    <property type="match status" value="1"/>
</dbReference>
<protein>
    <recommendedName>
        <fullName evidence="5">DUF1129 family protein</fullName>
    </recommendedName>
</protein>
<feature type="transmembrane region" description="Helical" evidence="2">
    <location>
        <begin position="105"/>
        <end position="124"/>
    </location>
</feature>
<keyword evidence="2" id="KW-0812">Transmembrane</keyword>
<feature type="transmembrane region" description="Helical" evidence="2">
    <location>
        <begin position="225"/>
        <end position="246"/>
    </location>
</feature>
<dbReference type="PANTHER" id="PTHR41307:SF1">
    <property type="entry name" value="MEMBRANE PROTEIN"/>
    <property type="match status" value="1"/>
</dbReference>
<proteinExistence type="predicted"/>
<keyword evidence="4" id="KW-1185">Reference proteome</keyword>
<keyword evidence="2" id="KW-0472">Membrane</keyword>
<dbReference type="EMBL" id="CVOU01000007">
    <property type="protein sequence ID" value="CRI18666.1"/>
    <property type="molecule type" value="Genomic_DNA"/>
</dbReference>
<dbReference type="Proteomes" id="UP000236509">
    <property type="component" value="Unassembled WGS sequence"/>
</dbReference>
<gene>
    <name evidence="3" type="ORF">BN1326_150218</name>
</gene>
<dbReference type="SUPFAM" id="SSF103473">
    <property type="entry name" value="MFS general substrate transporter"/>
    <property type="match status" value="1"/>
</dbReference>
<evidence type="ECO:0008006" key="5">
    <source>
        <dbReference type="Google" id="ProtNLM"/>
    </source>
</evidence>
<reference evidence="3 4" key="1">
    <citation type="submission" date="2015-04" db="EMBL/GenBank/DDBJ databases">
        <authorList>
            <person name="Cao L."/>
            <person name="Gao C.H."/>
        </authorList>
    </citation>
    <scope>NUCLEOTIDE SEQUENCE [LARGE SCALE GENOMIC DNA]</scope>
    <source>
        <strain evidence="3 4">SH3</strain>
    </source>
</reference>
<feature type="transmembrane region" description="Helical" evidence="2">
    <location>
        <begin position="136"/>
        <end position="154"/>
    </location>
</feature>
<dbReference type="AlphaFoldDB" id="A0A7U7JRQ9"/>
<organism evidence="3 4">
    <name type="scientific">Staphylococcus argenteus</name>
    <dbReference type="NCBI Taxonomy" id="985002"/>
    <lineage>
        <taxon>Bacteria</taxon>
        <taxon>Bacillati</taxon>
        <taxon>Bacillota</taxon>
        <taxon>Bacilli</taxon>
        <taxon>Bacillales</taxon>
        <taxon>Staphylococcaceae</taxon>
        <taxon>Staphylococcus</taxon>
    </lineage>
</organism>
<accession>A0A7U7JRQ9</accession>
<evidence type="ECO:0000256" key="1">
    <source>
        <dbReference type="SAM" id="Coils"/>
    </source>
</evidence>
<sequence>MLSKQSQDFLEKLRVELLFRGKTEEEVEELLEELEDHLTMAEKNNEDTSSIINTPIKSMADQLSPEISLTTGLYKYITLYFAFALAVIIIPMFLDLGTFDVTIAFLLYIASIVILGVVIGMLILRNTLVRFGDQKITYVINVTYGIIVFLWMIFGGLIIKKYPIYHFFELSDKQSFIIGITFLILVIGTCILIKQKIYALIVLVISLPSMIARIASIFSKEPDTFNLVSVSILIILNIAVIIYTFVNYRKLKKKTKQCRLAKVYLYNRNIK</sequence>
<feature type="transmembrane region" description="Helical" evidence="2">
    <location>
        <begin position="73"/>
        <end position="93"/>
    </location>
</feature>
<dbReference type="SUPFAM" id="SSF158560">
    <property type="entry name" value="BH3980-like"/>
    <property type="match status" value="1"/>
</dbReference>